<evidence type="ECO:0000256" key="5">
    <source>
        <dbReference type="ARBA" id="ARBA00023295"/>
    </source>
</evidence>
<evidence type="ECO:0000259" key="9">
    <source>
        <dbReference type="Pfam" id="PF00728"/>
    </source>
</evidence>
<evidence type="ECO:0000256" key="2">
    <source>
        <dbReference type="ARBA" id="ARBA00006285"/>
    </source>
</evidence>
<dbReference type="InterPro" id="IPR015883">
    <property type="entry name" value="Glyco_hydro_20_cat"/>
</dbReference>
<dbReference type="Gene3D" id="3.30.379.10">
    <property type="entry name" value="Chitobiase/beta-hexosaminidase domain 2-like"/>
    <property type="match status" value="1"/>
</dbReference>
<feature type="domain" description="Glycoside hydrolase family 20 catalytic" evidence="9">
    <location>
        <begin position="159"/>
        <end position="499"/>
    </location>
</feature>
<protein>
    <recommendedName>
        <fullName evidence="3">beta-N-acetylhexosaminidase</fullName>
        <ecNumber evidence="3">3.2.1.52</ecNumber>
    </recommendedName>
    <alternativeName>
        <fullName evidence="6">Beta-N-acetylhexosaminidase</fullName>
    </alternativeName>
    <alternativeName>
        <fullName evidence="7">N-acetyl-beta-glucosaminidase</fullName>
    </alternativeName>
</protein>
<dbReference type="PANTHER" id="PTHR22600">
    <property type="entry name" value="BETA-HEXOSAMINIDASE"/>
    <property type="match status" value="1"/>
</dbReference>
<dbReference type="Proteomes" id="UP001430149">
    <property type="component" value="Unassembled WGS sequence"/>
</dbReference>
<dbReference type="RefSeq" id="WP_204679030.1">
    <property type="nucleotide sequence ID" value="NZ_BSNR01000006.1"/>
</dbReference>
<keyword evidence="5" id="KW-0326">Glycosidase</keyword>
<evidence type="ECO:0000256" key="1">
    <source>
        <dbReference type="ARBA" id="ARBA00001231"/>
    </source>
</evidence>
<dbReference type="InterPro" id="IPR025705">
    <property type="entry name" value="Beta_hexosaminidase_sua/sub"/>
</dbReference>
<dbReference type="EMBL" id="JADIKE010000024">
    <property type="protein sequence ID" value="MBM7124091.1"/>
    <property type="molecule type" value="Genomic_DNA"/>
</dbReference>
<dbReference type="Gene3D" id="3.20.20.80">
    <property type="entry name" value="Glycosidases"/>
    <property type="match status" value="1"/>
</dbReference>
<sequence>MNIARLLFCLSLCSVASVVLAASPPTPPLIPLPAQFAYAEGSFEVRADTPIVVSDHDVSTRQTADYLAGLLSRTRGLSLHVTSAAGPAHAIVLQRDPQAPVAEQEGYALDVTPQGIRIVARDDAGLFYGAITLWQLLTPDAQHGAVRVPAIHIRDWPRFRWRGLMLDSARHFQSVAEVETLLDQMAQHKLNVFHWHLTDDQGWRIEIKRYPELTRIGAWRTPPDAGHDGEPLRYGGFYTQEQIRQVVAFAAARHITIVPEIDMPGHAMAAIAAYPQIGVTGQRPAVSVQWGVHPWLYNVDDATFQFIDNVLDEVMALFPSTYIHVGGDEAAKQQWKNSPAVQAKMRALGIKNEDALQGWFIGRIGSYLAAHGRKLVGWDEILEGDNVPADATVMSWRGIDGAVAAAKAGHDAVLSPSPQLYFDYVQSEHTDKYAGRLPAISLESVYTYEPVPKALDAGQAKHVLGAQANVWTEITNAMVHVEHATFPRLDALSEVVWSPAASRQWTDFLNRLVPQLARYRVQDIGYADSAFAPYIDVDRNQALRDGSAQVTLSNQAGYGAIHYTVDGSTPDLHAPLYRAPFTLKLPATARAATFAADGSVLAAARERVLDRASLLSFNGDELVNCPGSDFRQREQPTPDAVSTQPVYAVNLYDSCQQLPATRMDGVGALHVDIVRLENNFLLTYETRHQVLHPSSTRFGELVVHWDRCDGPLLATLPLPDPTRSPRQFSLEVTLKQPPHGEHAMCLIYQTPADGPLYVFERVALVPATSDMSAVH</sequence>
<evidence type="ECO:0000256" key="8">
    <source>
        <dbReference type="SAM" id="SignalP"/>
    </source>
</evidence>
<comment type="similarity">
    <text evidence="2">Belongs to the glycosyl hydrolase 20 family.</text>
</comment>
<dbReference type="InterPro" id="IPR015882">
    <property type="entry name" value="HEX_bac_N"/>
</dbReference>
<gene>
    <name evidence="12" type="ORF">ISP19_01755</name>
</gene>
<dbReference type="InterPro" id="IPR029018">
    <property type="entry name" value="Hex-like_dom2"/>
</dbReference>
<evidence type="ECO:0000313" key="13">
    <source>
        <dbReference type="Proteomes" id="UP001430149"/>
    </source>
</evidence>
<feature type="domain" description="GH29D-like beta-sandwich" evidence="11">
    <location>
        <begin position="547"/>
        <end position="598"/>
    </location>
</feature>
<evidence type="ECO:0000256" key="4">
    <source>
        <dbReference type="ARBA" id="ARBA00022801"/>
    </source>
</evidence>
<dbReference type="Pfam" id="PF02838">
    <property type="entry name" value="Glyco_hydro_20b"/>
    <property type="match status" value="1"/>
</dbReference>
<evidence type="ECO:0000259" key="10">
    <source>
        <dbReference type="Pfam" id="PF02838"/>
    </source>
</evidence>
<dbReference type="PRINTS" id="PR00738">
    <property type="entry name" value="GLHYDRLASE20"/>
</dbReference>
<dbReference type="CDD" id="cd06563">
    <property type="entry name" value="GH20_chitobiase-like"/>
    <property type="match status" value="1"/>
</dbReference>
<evidence type="ECO:0000256" key="7">
    <source>
        <dbReference type="ARBA" id="ARBA00033000"/>
    </source>
</evidence>
<dbReference type="PANTHER" id="PTHR22600:SF57">
    <property type="entry name" value="BETA-N-ACETYLHEXOSAMINIDASE"/>
    <property type="match status" value="1"/>
</dbReference>
<dbReference type="SUPFAM" id="SSF51445">
    <property type="entry name" value="(Trans)glycosidases"/>
    <property type="match status" value="1"/>
</dbReference>
<dbReference type="EC" id="3.2.1.52" evidence="3"/>
<feature type="chain" id="PRO_5047250695" description="beta-N-acetylhexosaminidase" evidence="8">
    <location>
        <begin position="22"/>
        <end position="775"/>
    </location>
</feature>
<comment type="caution">
    <text evidence="12">The sequence shown here is derived from an EMBL/GenBank/DDBJ whole genome shotgun (WGS) entry which is preliminary data.</text>
</comment>
<feature type="domain" description="Beta-hexosaminidase bacterial type N-terminal" evidence="10">
    <location>
        <begin position="27"/>
        <end position="156"/>
    </location>
</feature>
<feature type="signal peptide" evidence="8">
    <location>
        <begin position="1"/>
        <end position="21"/>
    </location>
</feature>
<reference evidence="12" key="1">
    <citation type="submission" date="2020-10" db="EMBL/GenBank/DDBJ databases">
        <title>Phylogeny of dyella-like bacteria.</title>
        <authorList>
            <person name="Fu J."/>
        </authorList>
    </citation>
    <scope>NUCLEOTIDE SEQUENCE</scope>
    <source>
        <strain evidence="12">DHOC52</strain>
    </source>
</reference>
<keyword evidence="8" id="KW-0732">Signal</keyword>
<dbReference type="SUPFAM" id="SSF55545">
    <property type="entry name" value="beta-N-acetylhexosaminidase-like domain"/>
    <property type="match status" value="1"/>
</dbReference>
<dbReference type="InterPro" id="IPR059177">
    <property type="entry name" value="GH29D-like_dom"/>
</dbReference>
<dbReference type="Pfam" id="PF00728">
    <property type="entry name" value="Glyco_hydro_20"/>
    <property type="match status" value="1"/>
</dbReference>
<keyword evidence="13" id="KW-1185">Reference proteome</keyword>
<proteinExistence type="inferred from homology"/>
<evidence type="ECO:0000259" key="11">
    <source>
        <dbReference type="Pfam" id="PF13290"/>
    </source>
</evidence>
<name>A0ABS2JYN0_9GAMM</name>
<accession>A0ABS2JYN0</accession>
<dbReference type="InterPro" id="IPR017853">
    <property type="entry name" value="GH"/>
</dbReference>
<dbReference type="Pfam" id="PF13290">
    <property type="entry name" value="CHB_HEX_C_1"/>
    <property type="match status" value="1"/>
</dbReference>
<evidence type="ECO:0000256" key="3">
    <source>
        <dbReference type="ARBA" id="ARBA00012663"/>
    </source>
</evidence>
<comment type="catalytic activity">
    <reaction evidence="1">
        <text>Hydrolysis of terminal non-reducing N-acetyl-D-hexosamine residues in N-acetyl-beta-D-hexosaminides.</text>
        <dbReference type="EC" id="3.2.1.52"/>
    </reaction>
</comment>
<keyword evidence="4" id="KW-0378">Hydrolase</keyword>
<organism evidence="12 13">
    <name type="scientific">Dyella flava</name>
    <dbReference type="NCBI Taxonomy" id="1920170"/>
    <lineage>
        <taxon>Bacteria</taxon>
        <taxon>Pseudomonadati</taxon>
        <taxon>Pseudomonadota</taxon>
        <taxon>Gammaproteobacteria</taxon>
        <taxon>Lysobacterales</taxon>
        <taxon>Rhodanobacteraceae</taxon>
        <taxon>Dyella</taxon>
    </lineage>
</organism>
<evidence type="ECO:0000313" key="12">
    <source>
        <dbReference type="EMBL" id="MBM7124091.1"/>
    </source>
</evidence>
<evidence type="ECO:0000256" key="6">
    <source>
        <dbReference type="ARBA" id="ARBA00030512"/>
    </source>
</evidence>